<dbReference type="RefSeq" id="WP_343985321.1">
    <property type="nucleotide sequence ID" value="NZ_BAAAJG010000026.1"/>
</dbReference>
<evidence type="ECO:0000256" key="2">
    <source>
        <dbReference type="ARBA" id="ARBA00023163"/>
    </source>
</evidence>
<evidence type="ECO:0000256" key="4">
    <source>
        <dbReference type="SAM" id="Phobius"/>
    </source>
</evidence>
<proteinExistence type="predicted"/>
<dbReference type="Pfam" id="PF13490">
    <property type="entry name" value="zf-HC2"/>
    <property type="match status" value="1"/>
</dbReference>
<comment type="caution">
    <text evidence="6">The sequence shown here is derived from an EMBL/GenBank/DDBJ whole genome shotgun (WGS) entry which is preliminary data.</text>
</comment>
<sequence length="236" mass="24108">MTAPDWGQDHLSLDAIVAYVDDELAEGPHLRATRHLAQCRECAAQVVAQGQARAALRTAEVPSLPSSLLSSLRSIPQDTDIPGPPGDLAVTSDGKLVSVLRPDRVSPVADAPRPPGRADLRHEPPAGTDGVPDSHDGNHDGRRPSRRRRVGTGVAVSGLALGAIALAAPVAVPPQTPVPAATNGVLGGPVLGGGAPSVVDAQLRLSPLPATGRGPGQLPALHRLDGMPGSFYGLLP</sequence>
<evidence type="ECO:0000313" key="6">
    <source>
        <dbReference type="EMBL" id="MFD1533419.1"/>
    </source>
</evidence>
<keyword evidence="4" id="KW-0812">Transmembrane</keyword>
<dbReference type="InterPro" id="IPR027383">
    <property type="entry name" value="Znf_put"/>
</dbReference>
<evidence type="ECO:0000313" key="7">
    <source>
        <dbReference type="Proteomes" id="UP001597145"/>
    </source>
</evidence>
<dbReference type="Gene3D" id="1.10.10.1320">
    <property type="entry name" value="Anti-sigma factor, zinc-finger domain"/>
    <property type="match status" value="1"/>
</dbReference>
<organism evidence="6 7">
    <name type="scientific">Pseudonocardia aurantiaca</name>
    <dbReference type="NCBI Taxonomy" id="75290"/>
    <lineage>
        <taxon>Bacteria</taxon>
        <taxon>Bacillati</taxon>
        <taxon>Actinomycetota</taxon>
        <taxon>Actinomycetes</taxon>
        <taxon>Pseudonocardiales</taxon>
        <taxon>Pseudonocardiaceae</taxon>
        <taxon>Pseudonocardia</taxon>
    </lineage>
</organism>
<name>A0ABW4FSF4_9PSEU</name>
<accession>A0ABW4FSF4</accession>
<dbReference type="InterPro" id="IPR041916">
    <property type="entry name" value="Anti_sigma_zinc_sf"/>
</dbReference>
<evidence type="ECO:0000259" key="5">
    <source>
        <dbReference type="Pfam" id="PF13490"/>
    </source>
</evidence>
<protein>
    <submittedName>
        <fullName evidence="6">Anti-sigma factor family protein</fullName>
    </submittedName>
</protein>
<keyword evidence="4" id="KW-0472">Membrane</keyword>
<reference evidence="7" key="1">
    <citation type="journal article" date="2019" name="Int. J. Syst. Evol. Microbiol.">
        <title>The Global Catalogue of Microorganisms (GCM) 10K type strain sequencing project: providing services to taxonomists for standard genome sequencing and annotation.</title>
        <authorList>
            <consortium name="The Broad Institute Genomics Platform"/>
            <consortium name="The Broad Institute Genome Sequencing Center for Infectious Disease"/>
            <person name="Wu L."/>
            <person name="Ma J."/>
        </authorList>
    </citation>
    <scope>NUCLEOTIDE SEQUENCE [LARGE SCALE GENOMIC DNA]</scope>
    <source>
        <strain evidence="7">JCM 12165</strain>
    </source>
</reference>
<keyword evidence="2" id="KW-0804">Transcription</keyword>
<dbReference type="EMBL" id="JBHUCP010000025">
    <property type="protein sequence ID" value="MFD1533419.1"/>
    <property type="molecule type" value="Genomic_DNA"/>
</dbReference>
<feature type="domain" description="Putative zinc-finger" evidence="5">
    <location>
        <begin position="14"/>
        <end position="43"/>
    </location>
</feature>
<feature type="transmembrane region" description="Helical" evidence="4">
    <location>
        <begin position="150"/>
        <end position="172"/>
    </location>
</feature>
<evidence type="ECO:0000256" key="3">
    <source>
        <dbReference type="SAM" id="MobiDB-lite"/>
    </source>
</evidence>
<dbReference type="Proteomes" id="UP001597145">
    <property type="component" value="Unassembled WGS sequence"/>
</dbReference>
<keyword evidence="1" id="KW-0805">Transcription regulation</keyword>
<keyword evidence="4" id="KW-1133">Transmembrane helix</keyword>
<evidence type="ECO:0000256" key="1">
    <source>
        <dbReference type="ARBA" id="ARBA00023015"/>
    </source>
</evidence>
<keyword evidence="7" id="KW-1185">Reference proteome</keyword>
<feature type="region of interest" description="Disordered" evidence="3">
    <location>
        <begin position="101"/>
        <end position="150"/>
    </location>
</feature>
<gene>
    <name evidence="6" type="ORF">ACFSCY_28740</name>
</gene>
<feature type="compositionally biased region" description="Basic and acidic residues" evidence="3">
    <location>
        <begin position="132"/>
        <end position="143"/>
    </location>
</feature>